<dbReference type="AlphaFoldDB" id="A0A835Q6B2"/>
<dbReference type="Pfam" id="PF01743">
    <property type="entry name" value="PolyA_pol"/>
    <property type="match status" value="1"/>
</dbReference>
<dbReference type="InterPro" id="IPR052191">
    <property type="entry name" value="tRNA_ntf/polyA_polymerase_I"/>
</dbReference>
<dbReference type="Gene3D" id="1.10.3090.10">
    <property type="entry name" value="cca-adding enzyme, domain 2"/>
    <property type="match status" value="1"/>
</dbReference>
<evidence type="ECO:0000259" key="5">
    <source>
        <dbReference type="Pfam" id="PF01743"/>
    </source>
</evidence>
<dbReference type="Gene3D" id="3.30.460.10">
    <property type="entry name" value="Beta Polymerase, domain 2"/>
    <property type="match status" value="1"/>
</dbReference>
<dbReference type="EMBL" id="JADCNL010000011">
    <property type="protein sequence ID" value="KAG0460750.1"/>
    <property type="molecule type" value="Genomic_DNA"/>
</dbReference>
<dbReference type="GO" id="GO:0000166">
    <property type="term" value="F:nucleotide binding"/>
    <property type="evidence" value="ECO:0007669"/>
    <property type="project" value="UniProtKB-KW"/>
</dbReference>
<keyword evidence="2 4" id="KW-0808">Transferase</keyword>
<dbReference type="SUPFAM" id="SSF81301">
    <property type="entry name" value="Nucleotidyltransferase"/>
    <property type="match status" value="1"/>
</dbReference>
<dbReference type="OrthoDB" id="445712at2759"/>
<organism evidence="8 10">
    <name type="scientific">Vanilla planifolia</name>
    <name type="common">Vanilla</name>
    <dbReference type="NCBI Taxonomy" id="51239"/>
    <lineage>
        <taxon>Eukaryota</taxon>
        <taxon>Viridiplantae</taxon>
        <taxon>Streptophyta</taxon>
        <taxon>Embryophyta</taxon>
        <taxon>Tracheophyta</taxon>
        <taxon>Spermatophyta</taxon>
        <taxon>Magnoliopsida</taxon>
        <taxon>Liliopsida</taxon>
        <taxon>Asparagales</taxon>
        <taxon>Orchidaceae</taxon>
        <taxon>Vanilloideae</taxon>
        <taxon>Vanilleae</taxon>
        <taxon>Vanilla</taxon>
    </lineage>
</organism>
<dbReference type="PANTHER" id="PTHR43051:SF1">
    <property type="entry name" value="POLYNUCLEOTIDE ADENYLYLTRANSFERASE FAMILY PROTEIN"/>
    <property type="match status" value="1"/>
</dbReference>
<keyword evidence="4" id="KW-0694">RNA-binding</keyword>
<keyword evidence="9" id="KW-1185">Reference proteome</keyword>
<sequence length="547" mass="61588">MMISHRIRRIFSTTPLFSCHLSQASGQQLSWKQSSRTLEGINPVEGTGLFLPSSNGQFDTSAWKIVDSRSFGIEVKSVSHTALMILKTLQKKGFVAYLVGGCVRDLLLKRTPKDFDVITTASLKQIKMCFRRCNIIGSRFPICLVHISGNVIEVSSFNTTARNRNKCEAIILPEMPNDGNVNDFECWKNCMKRDFTINSLFFDPFKCKIYDYVGGIQDLRALKVRTIIPPHSSFKEDCARILRGVRVAARLGLRFSRETVAAIQYHSSSILTLNKPRLMMEMNFIMAYGAAASSIHLLRKFKLLELLLPAHAAYLSSQFSKPSPERSIMLIKLLVNADKLLKADRPCSCTLWLGLLAFHLALVNYPQDARVIWTFASILFHGKWNKAAKESSSTLIHFVPETLPPSQAKSVEVLLEETSHLISLLQSSVKSLTNSEALQESLAKYGSILPSQGLVFVSNSAGRRVCELFDVMNDCTNPHFEEEESSCMVNERKRSGINYKLLKEGDTCETRYVLGKIIIDTMRADDPSYEQDKMAKSKHLLLSSMFR</sequence>
<evidence type="ECO:0000256" key="2">
    <source>
        <dbReference type="ARBA" id="ARBA00022679"/>
    </source>
</evidence>
<dbReference type="EMBL" id="JADCNM010000011">
    <property type="protein sequence ID" value="KAG0462132.1"/>
    <property type="molecule type" value="Genomic_DNA"/>
</dbReference>
<comment type="similarity">
    <text evidence="1 4">Belongs to the tRNA nucleotidyltransferase/poly(A) polymerase family.</text>
</comment>
<dbReference type="Pfam" id="PF12627">
    <property type="entry name" value="PolyA_pol_RNAbd"/>
    <property type="match status" value="1"/>
</dbReference>
<evidence type="ECO:0000256" key="4">
    <source>
        <dbReference type="RuleBase" id="RU003953"/>
    </source>
</evidence>
<evidence type="ECO:0000313" key="7">
    <source>
        <dbReference type="EMBL" id="KAG0460750.1"/>
    </source>
</evidence>
<proteinExistence type="inferred from homology"/>
<accession>A0A835Q6B2</accession>
<gene>
    <name evidence="8" type="ORF">HPP92_020608</name>
    <name evidence="7" type="ORF">HPP92_021047</name>
</gene>
<evidence type="ECO:0000256" key="3">
    <source>
        <dbReference type="ARBA" id="ARBA00022741"/>
    </source>
</evidence>
<dbReference type="CDD" id="cd05398">
    <property type="entry name" value="NT_ClassII-CCAase"/>
    <property type="match status" value="1"/>
</dbReference>
<dbReference type="InterPro" id="IPR002646">
    <property type="entry name" value="PolA_pol_head_dom"/>
</dbReference>
<dbReference type="SUPFAM" id="SSF81891">
    <property type="entry name" value="Poly A polymerase C-terminal region-like"/>
    <property type="match status" value="1"/>
</dbReference>
<dbReference type="GO" id="GO:0003723">
    <property type="term" value="F:RNA binding"/>
    <property type="evidence" value="ECO:0007669"/>
    <property type="project" value="UniProtKB-KW"/>
</dbReference>
<dbReference type="PANTHER" id="PTHR43051">
    <property type="entry name" value="POLYNUCLEOTIDE ADENYLYLTRANSFERASE FAMILY PROTEIN"/>
    <property type="match status" value="1"/>
</dbReference>
<protein>
    <submittedName>
        <fullName evidence="8">Uncharacterized protein</fullName>
    </submittedName>
</protein>
<evidence type="ECO:0000313" key="8">
    <source>
        <dbReference type="EMBL" id="KAG0462132.1"/>
    </source>
</evidence>
<reference evidence="9 10" key="1">
    <citation type="journal article" date="2020" name="Nat. Food">
        <title>A phased Vanilla planifolia genome enables genetic improvement of flavour and production.</title>
        <authorList>
            <person name="Hasing T."/>
            <person name="Tang H."/>
            <person name="Brym M."/>
            <person name="Khazi F."/>
            <person name="Huang T."/>
            <person name="Chambers A.H."/>
        </authorList>
    </citation>
    <scope>NUCLEOTIDE SEQUENCE [LARGE SCALE GENOMIC DNA]</scope>
    <source>
        <tissue evidence="8">Leaf</tissue>
    </source>
</reference>
<dbReference type="InterPro" id="IPR043519">
    <property type="entry name" value="NT_sf"/>
</dbReference>
<name>A0A835Q6B2_VANPL</name>
<feature type="domain" description="Poly A polymerase head" evidence="5">
    <location>
        <begin position="96"/>
        <end position="224"/>
    </location>
</feature>
<keyword evidence="3" id="KW-0547">Nucleotide-binding</keyword>
<dbReference type="InterPro" id="IPR032828">
    <property type="entry name" value="PolyA_RNA-bd"/>
</dbReference>
<dbReference type="Proteomes" id="UP000636800">
    <property type="component" value="Chromosome 11"/>
</dbReference>
<evidence type="ECO:0000256" key="1">
    <source>
        <dbReference type="ARBA" id="ARBA00007265"/>
    </source>
</evidence>
<dbReference type="GO" id="GO:0016779">
    <property type="term" value="F:nucleotidyltransferase activity"/>
    <property type="evidence" value="ECO:0007669"/>
    <property type="project" value="InterPro"/>
</dbReference>
<comment type="caution">
    <text evidence="8">The sequence shown here is derived from an EMBL/GenBank/DDBJ whole genome shotgun (WGS) entry which is preliminary data.</text>
</comment>
<evidence type="ECO:0000259" key="6">
    <source>
        <dbReference type="Pfam" id="PF12627"/>
    </source>
</evidence>
<dbReference type="Proteomes" id="UP000639772">
    <property type="component" value="Chromosome 11"/>
</dbReference>
<dbReference type="GO" id="GO:0001680">
    <property type="term" value="P:tRNA 3'-terminal CCA addition"/>
    <property type="evidence" value="ECO:0007669"/>
    <property type="project" value="UniProtKB-ARBA"/>
</dbReference>
<evidence type="ECO:0000313" key="9">
    <source>
        <dbReference type="Proteomes" id="UP000636800"/>
    </source>
</evidence>
<evidence type="ECO:0000313" key="10">
    <source>
        <dbReference type="Proteomes" id="UP000639772"/>
    </source>
</evidence>
<feature type="domain" description="tRNA nucleotidyltransferase/poly(A) polymerase RNA and SrmB- binding" evidence="6">
    <location>
        <begin position="252"/>
        <end position="314"/>
    </location>
</feature>